<evidence type="ECO:0000313" key="4">
    <source>
        <dbReference type="Proteomes" id="UP000316093"/>
    </source>
</evidence>
<proteinExistence type="predicted"/>
<sequence>MHALLESLRSLLAASQDVAEAHDHVSATGTEVEYAELASFMREATSVNLDASVRLNGGTIDISLPLNPLIAGDVWRLSLSKNLVITALGLLEDEVSVFLFVSPGALDRWLQSIPTISNKRPAMPRRLTIHVVDGLAQVTGPNIRVIASSRQPIGFDVEDAQRFPSTEDVAGLVHLTSGTPSFAPSVVALTRGDLDHPQADSVRKIAERAMLLCLSSEIVEREGKQVAILRGGRRSELPLLPDGEYEAPSLHNILNLQAAISWLFSDNKETRHSLLVDRVCLEQRDGESLLDVVRRVISLAVVDAKEKYRIFVLDKKDASAKELRDVLKDVRAQADTYSAKVRDLLSSFLRDAIALLLLLGVGLFSKIDSNELAKLPSSSAAGWLFVVLGSYFLISGASQITFHSMDLRLTRQELLRWLGASRNYLTQSKIETVVREGIVSRRKFFVKAMIALGIVYALTATALFCWEPIVVWLIGAGH</sequence>
<accession>A0A4Y5Z798</accession>
<dbReference type="EMBL" id="CP041046">
    <property type="protein sequence ID" value="QDE41380.1"/>
    <property type="molecule type" value="Genomic_DNA"/>
</dbReference>
<dbReference type="AlphaFoldDB" id="A0A4Y5Z798"/>
<protein>
    <submittedName>
        <fullName evidence="3">Uncharacterized protein</fullName>
    </submittedName>
</protein>
<organism evidence="3 4">
    <name type="scientific">Luteibacter pinisoli</name>
    <dbReference type="NCBI Taxonomy" id="2589080"/>
    <lineage>
        <taxon>Bacteria</taxon>
        <taxon>Pseudomonadati</taxon>
        <taxon>Pseudomonadota</taxon>
        <taxon>Gammaproteobacteria</taxon>
        <taxon>Lysobacterales</taxon>
        <taxon>Rhodanobacteraceae</taxon>
        <taxon>Luteibacter</taxon>
    </lineage>
</organism>
<evidence type="ECO:0000256" key="2">
    <source>
        <dbReference type="SAM" id="Phobius"/>
    </source>
</evidence>
<feature type="transmembrane region" description="Helical" evidence="2">
    <location>
        <begin position="450"/>
        <end position="474"/>
    </location>
</feature>
<keyword evidence="2" id="KW-0472">Membrane</keyword>
<dbReference type="KEGG" id="lpy:FIV34_20350"/>
<dbReference type="OrthoDB" id="1489175at2"/>
<feature type="transmembrane region" description="Helical" evidence="2">
    <location>
        <begin position="379"/>
        <end position="402"/>
    </location>
</feature>
<gene>
    <name evidence="3" type="ORF">FIV34_20350</name>
</gene>
<feature type="coiled-coil region" evidence="1">
    <location>
        <begin position="313"/>
        <end position="340"/>
    </location>
</feature>
<evidence type="ECO:0000313" key="3">
    <source>
        <dbReference type="EMBL" id="QDE41380.1"/>
    </source>
</evidence>
<reference evidence="3 4" key="1">
    <citation type="submission" date="2019-06" db="EMBL/GenBank/DDBJ databases">
        <title>A complete genome sequence for Luteibacter pinisoli MAH-14.</title>
        <authorList>
            <person name="Baltrus D.A."/>
        </authorList>
    </citation>
    <scope>NUCLEOTIDE SEQUENCE [LARGE SCALE GENOMIC DNA]</scope>
    <source>
        <strain evidence="3 4">MAH-14</strain>
    </source>
</reference>
<name>A0A4Y5Z798_9GAMM</name>
<dbReference type="Proteomes" id="UP000316093">
    <property type="component" value="Chromosome"/>
</dbReference>
<keyword evidence="2" id="KW-1133">Transmembrane helix</keyword>
<evidence type="ECO:0000256" key="1">
    <source>
        <dbReference type="SAM" id="Coils"/>
    </source>
</evidence>
<keyword evidence="4" id="KW-1185">Reference proteome</keyword>
<keyword evidence="1" id="KW-0175">Coiled coil</keyword>
<keyword evidence="2" id="KW-0812">Transmembrane</keyword>